<dbReference type="GO" id="GO:0004674">
    <property type="term" value="F:protein serine/threonine kinase activity"/>
    <property type="evidence" value="ECO:0007669"/>
    <property type="project" value="InterPro"/>
</dbReference>
<gene>
    <name evidence="3" type="ORF">MKW98_021652</name>
</gene>
<name>A0AAD4T4B4_9MAGN</name>
<evidence type="ECO:0008006" key="5">
    <source>
        <dbReference type="Google" id="ProtNLM"/>
    </source>
</evidence>
<dbReference type="Gene3D" id="1.10.510.10">
    <property type="entry name" value="Transferase(Phosphotransferase) domain 1"/>
    <property type="match status" value="1"/>
</dbReference>
<dbReference type="InterPro" id="IPR001245">
    <property type="entry name" value="Ser-Thr/Tyr_kinase_cat_dom"/>
</dbReference>
<accession>A0AAD4T4B4</accession>
<keyword evidence="4" id="KW-1185">Reference proteome</keyword>
<dbReference type="Pfam" id="PF07714">
    <property type="entry name" value="PK_Tyr_Ser-Thr"/>
    <property type="match status" value="1"/>
</dbReference>
<evidence type="ECO:0000259" key="2">
    <source>
        <dbReference type="Pfam" id="PF11883"/>
    </source>
</evidence>
<dbReference type="InterPro" id="IPR011009">
    <property type="entry name" value="Kinase-like_dom_sf"/>
</dbReference>
<reference evidence="3" key="1">
    <citation type="submission" date="2022-04" db="EMBL/GenBank/DDBJ databases">
        <title>A functionally conserved STORR gene fusion in Papaver species that diverged 16.8 million years ago.</title>
        <authorList>
            <person name="Catania T."/>
        </authorList>
    </citation>
    <scope>NUCLEOTIDE SEQUENCE</scope>
    <source>
        <strain evidence="3">S-188037</strain>
    </source>
</reference>
<sequence length="145" mass="16377">MEGQFSEKSDVFSFGVLLLEIVSGKRNSSFYYEETPLSLSGYAWQLWNEQKLQSFIDPSLLSEPIFEAEILRCIHVGLLCVQDFAKDRPNMSTTLSMLVSEIAVLPIPKQPAFMERRISTNSNLPAKSQNAWSINNLSITNVEGR</sequence>
<comment type="caution">
    <text evidence="3">The sequence shown here is derived from an EMBL/GenBank/DDBJ whole genome shotgun (WGS) entry which is preliminary data.</text>
</comment>
<feature type="domain" description="S-locus receptor kinase C-terminal" evidence="2">
    <location>
        <begin position="100"/>
        <end position="145"/>
    </location>
</feature>
<feature type="domain" description="Serine-threonine/tyrosine-protein kinase catalytic" evidence="1">
    <location>
        <begin position="2"/>
        <end position="93"/>
    </location>
</feature>
<proteinExistence type="predicted"/>
<dbReference type="PANTHER" id="PTHR27006:SF619">
    <property type="entry name" value="CYSTEINE-RICH RECEPTOR-LIKE PROTEIN KINASE 15"/>
    <property type="match status" value="1"/>
</dbReference>
<evidence type="ECO:0000313" key="3">
    <source>
        <dbReference type="EMBL" id="KAI3936790.1"/>
    </source>
</evidence>
<dbReference type="SUPFAM" id="SSF56112">
    <property type="entry name" value="Protein kinase-like (PK-like)"/>
    <property type="match status" value="1"/>
</dbReference>
<evidence type="ECO:0000313" key="4">
    <source>
        <dbReference type="Proteomes" id="UP001202328"/>
    </source>
</evidence>
<dbReference type="Proteomes" id="UP001202328">
    <property type="component" value="Unassembled WGS sequence"/>
</dbReference>
<dbReference type="InterPro" id="IPR021820">
    <property type="entry name" value="S-locus_recpt_kinase_C"/>
</dbReference>
<dbReference type="PANTHER" id="PTHR27006">
    <property type="entry name" value="PROMASTIGOTE SURFACE ANTIGEN PROTEIN PSA"/>
    <property type="match status" value="1"/>
</dbReference>
<organism evidence="3 4">
    <name type="scientific">Papaver atlanticum</name>
    <dbReference type="NCBI Taxonomy" id="357466"/>
    <lineage>
        <taxon>Eukaryota</taxon>
        <taxon>Viridiplantae</taxon>
        <taxon>Streptophyta</taxon>
        <taxon>Embryophyta</taxon>
        <taxon>Tracheophyta</taxon>
        <taxon>Spermatophyta</taxon>
        <taxon>Magnoliopsida</taxon>
        <taxon>Ranunculales</taxon>
        <taxon>Papaveraceae</taxon>
        <taxon>Papaveroideae</taxon>
        <taxon>Papaver</taxon>
    </lineage>
</organism>
<evidence type="ECO:0000259" key="1">
    <source>
        <dbReference type="Pfam" id="PF07714"/>
    </source>
</evidence>
<dbReference type="AlphaFoldDB" id="A0AAD4T4B4"/>
<protein>
    <recommendedName>
        <fullName evidence="5">Serine-threonine/tyrosine-protein kinase catalytic domain-containing protein</fullName>
    </recommendedName>
</protein>
<dbReference type="Pfam" id="PF11883">
    <property type="entry name" value="DUF3403"/>
    <property type="match status" value="1"/>
</dbReference>
<dbReference type="EMBL" id="JAJJMB010005871">
    <property type="protein sequence ID" value="KAI3936790.1"/>
    <property type="molecule type" value="Genomic_DNA"/>
</dbReference>